<feature type="transmembrane region" description="Helical" evidence="1">
    <location>
        <begin position="223"/>
        <end position="247"/>
    </location>
</feature>
<sequence length="951" mass="105617">DLISTVKAEVLSAFRDKFPKSPADATVLVDSTTGLVRIYSGTKDVTPPKFADTASSIARQAVMAYLSQDPVRTVTSPKPKNIGSVGTLLANLFFWGYNLYFLLFSLVTSLYYLSFGWANIKSTGFFRLFLSAVLLVTPGVSIFIALKKRLFQFPAELLRYFFLLEAPVVIASLVPLFLLTQTTPFMTFLVLGFLSLPAIFYFYQSHVYLSPLWQKLLLFVEQFALMLTAYLLFLFSFFVPLILGGIARELFGRLVITSSIYPPQPPVPDIPSLFWGITILLIVSLLLLLPFLILLVLWRAFRSTYQSLRPPPTLMATYVAVILTLAIAFSYQPSQVKLLSSLAKISTVSTFAQKEALATSLVPHKDRLKQLIIDSQSYRYKYLFTKNDTSLQSGYQQVFDLGKIPSSLIQKVFLAVAYPFVYQGESSSSYQLAQNYQYLFGVPYYQTASMPTPVPAKNVLLSSRKVSHTPSPDGFAATITIDEEYDNQTFTQAEVIYEFTLPGDSVMTDLKLGPDLEFQGIIAPKGAAQRTYEQQLQVRRDPALLEVTGPRQYRLRVFPIPAKNDLATLKGRRQRIAYTYMVSATPDGFPLPHITHQTNVFASSATRYLGISQKDKFISAGSRSPSEELRAIPGDKIAIFYDVSASSPNGSSLSQLLSSDREFFSKNTVDLYKYNELVSDKVTLTPDNYKNQSSPVRFGQSGKISSLSTGDRYDLILIIPGYVDAYESLPFSPPTKIYLVYPDNIPPFSLKFTSQLLQTGGNVSNSVANALYQYAHSPTPPSVPPSLTPLTSPLAPLLNQQLFRAYLTSVPTEVSGDITQLDKLHQFAIAANIATPYSSFISLVNEQQLQQLKDQSQFYNRFQDQALRENIAPQPIPLEPPMRTFDITAPGGSMFGAPLKTQNFELGTPSLMADGGGSSFLPSLSLFVIANAVLLAIGLTIYLLKLLRKKT</sequence>
<proteinExistence type="predicted"/>
<dbReference type="PROSITE" id="PS51468">
    <property type="entry name" value="VIT"/>
    <property type="match status" value="1"/>
</dbReference>
<feature type="transmembrane region" description="Helical" evidence="1">
    <location>
        <begin position="185"/>
        <end position="203"/>
    </location>
</feature>
<protein>
    <recommendedName>
        <fullName evidence="2">VIT domain-containing protein</fullName>
    </recommendedName>
</protein>
<dbReference type="Pfam" id="PF08487">
    <property type="entry name" value="VIT"/>
    <property type="match status" value="1"/>
</dbReference>
<feature type="non-terminal residue" evidence="3">
    <location>
        <position position="1"/>
    </location>
</feature>
<feature type="transmembrane region" description="Helical" evidence="1">
    <location>
        <begin position="920"/>
        <end position="944"/>
    </location>
</feature>
<comment type="caution">
    <text evidence="3">The sequence shown here is derived from an EMBL/GenBank/DDBJ whole genome shotgun (WGS) entry which is preliminary data.</text>
</comment>
<dbReference type="EMBL" id="MEXN01000008">
    <property type="protein sequence ID" value="OGD03139.1"/>
    <property type="molecule type" value="Genomic_DNA"/>
</dbReference>
<evidence type="ECO:0000313" key="4">
    <source>
        <dbReference type="Proteomes" id="UP000177080"/>
    </source>
</evidence>
<feature type="transmembrane region" description="Helical" evidence="1">
    <location>
        <begin position="125"/>
        <end position="146"/>
    </location>
</feature>
<dbReference type="AlphaFoldDB" id="A0A1F4Z9R4"/>
<feature type="transmembrane region" description="Helical" evidence="1">
    <location>
        <begin position="313"/>
        <end position="331"/>
    </location>
</feature>
<evidence type="ECO:0000259" key="2">
    <source>
        <dbReference type="PROSITE" id="PS51468"/>
    </source>
</evidence>
<feature type="transmembrane region" description="Helical" evidence="1">
    <location>
        <begin position="88"/>
        <end position="113"/>
    </location>
</feature>
<dbReference type="InterPro" id="IPR013694">
    <property type="entry name" value="VIT"/>
</dbReference>
<feature type="transmembrane region" description="Helical" evidence="1">
    <location>
        <begin position="273"/>
        <end position="301"/>
    </location>
</feature>
<organism evidence="3 4">
    <name type="scientific">Candidatus Amesbacteria bacterium RIFCSPLOWO2_01_FULL_48_25</name>
    <dbReference type="NCBI Taxonomy" id="1797259"/>
    <lineage>
        <taxon>Bacteria</taxon>
        <taxon>Candidatus Amesiibacteriota</taxon>
    </lineage>
</organism>
<gene>
    <name evidence="3" type="ORF">A2989_02270</name>
</gene>
<keyword evidence="1" id="KW-0472">Membrane</keyword>
<accession>A0A1F4Z9R4</accession>
<keyword evidence="1" id="KW-1133">Transmembrane helix</keyword>
<keyword evidence="1" id="KW-0812">Transmembrane</keyword>
<evidence type="ECO:0000313" key="3">
    <source>
        <dbReference type="EMBL" id="OGD03139.1"/>
    </source>
</evidence>
<name>A0A1F4Z9R4_9BACT</name>
<evidence type="ECO:0000256" key="1">
    <source>
        <dbReference type="SAM" id="Phobius"/>
    </source>
</evidence>
<dbReference type="STRING" id="1797259.A2989_02270"/>
<reference evidence="3 4" key="1">
    <citation type="journal article" date="2016" name="Nat. Commun.">
        <title>Thousands of microbial genomes shed light on interconnected biogeochemical processes in an aquifer system.</title>
        <authorList>
            <person name="Anantharaman K."/>
            <person name="Brown C.T."/>
            <person name="Hug L.A."/>
            <person name="Sharon I."/>
            <person name="Castelle C.J."/>
            <person name="Probst A.J."/>
            <person name="Thomas B.C."/>
            <person name="Singh A."/>
            <person name="Wilkins M.J."/>
            <person name="Karaoz U."/>
            <person name="Brodie E.L."/>
            <person name="Williams K.H."/>
            <person name="Hubbard S.S."/>
            <person name="Banfield J.F."/>
        </authorList>
    </citation>
    <scope>NUCLEOTIDE SEQUENCE [LARGE SCALE GENOMIC DNA]</scope>
</reference>
<feature type="transmembrane region" description="Helical" evidence="1">
    <location>
        <begin position="158"/>
        <end position="179"/>
    </location>
</feature>
<feature type="domain" description="VIT" evidence="2">
    <location>
        <begin position="447"/>
        <end position="574"/>
    </location>
</feature>
<dbReference type="Proteomes" id="UP000177080">
    <property type="component" value="Unassembled WGS sequence"/>
</dbReference>